<accession>A0AA35RBU4</accession>
<sequence>MWIVETHSELLVRRIQTRIAQGDVSPSDVSILYVDPEDDDFEGSAIKQLRLDDTGSWLDEWPHGFFEEGHDTQWSSR</sequence>
<proteinExistence type="predicted"/>
<reference evidence="2" key="1">
    <citation type="submission" date="2023-03" db="EMBL/GenBank/DDBJ databases">
        <authorList>
            <person name="Steffen K."/>
            <person name="Cardenas P."/>
        </authorList>
    </citation>
    <scope>NUCLEOTIDE SEQUENCE</scope>
</reference>
<keyword evidence="3" id="KW-1185">Reference proteome</keyword>
<dbReference type="Proteomes" id="UP001174909">
    <property type="component" value="Unassembled WGS sequence"/>
</dbReference>
<dbReference type="Pfam" id="PF12476">
    <property type="entry name" value="DUF3696"/>
    <property type="match status" value="1"/>
</dbReference>
<evidence type="ECO:0000313" key="2">
    <source>
        <dbReference type="EMBL" id="CAI8007786.1"/>
    </source>
</evidence>
<dbReference type="AlphaFoldDB" id="A0AA35RBU4"/>
<evidence type="ECO:0000259" key="1">
    <source>
        <dbReference type="Pfam" id="PF12476"/>
    </source>
</evidence>
<dbReference type="EMBL" id="CASHTH010000800">
    <property type="protein sequence ID" value="CAI8007786.1"/>
    <property type="molecule type" value="Genomic_DNA"/>
</dbReference>
<organism evidence="2 3">
    <name type="scientific">Geodia barretti</name>
    <name type="common">Barrett's horny sponge</name>
    <dbReference type="NCBI Taxonomy" id="519541"/>
    <lineage>
        <taxon>Eukaryota</taxon>
        <taxon>Metazoa</taxon>
        <taxon>Porifera</taxon>
        <taxon>Demospongiae</taxon>
        <taxon>Heteroscleromorpha</taxon>
        <taxon>Tetractinellida</taxon>
        <taxon>Astrophorina</taxon>
        <taxon>Geodiidae</taxon>
        <taxon>Geodia</taxon>
    </lineage>
</organism>
<name>A0AA35RBU4_GEOBA</name>
<gene>
    <name evidence="2" type="ORF">GBAR_LOCUS5374</name>
</gene>
<protein>
    <recommendedName>
        <fullName evidence="1">DUF3696 domain-containing protein</fullName>
    </recommendedName>
</protein>
<feature type="domain" description="DUF3696" evidence="1">
    <location>
        <begin position="25"/>
        <end position="68"/>
    </location>
</feature>
<evidence type="ECO:0000313" key="3">
    <source>
        <dbReference type="Proteomes" id="UP001174909"/>
    </source>
</evidence>
<dbReference type="InterPro" id="IPR022532">
    <property type="entry name" value="DUF3696"/>
</dbReference>
<comment type="caution">
    <text evidence="2">The sequence shown here is derived from an EMBL/GenBank/DDBJ whole genome shotgun (WGS) entry which is preliminary data.</text>
</comment>